<dbReference type="KEGG" id="vab:WPS_33270"/>
<reference evidence="2 3" key="1">
    <citation type="journal article" date="2022" name="ISME Commun">
        <title>Vulcanimicrobium alpinus gen. nov. sp. nov., the first cultivated representative of the candidate phylum 'Eremiobacterota', is a metabolically versatile aerobic anoxygenic phototroph.</title>
        <authorList>
            <person name="Yabe S."/>
            <person name="Muto K."/>
            <person name="Abe K."/>
            <person name="Yokota A."/>
            <person name="Staudigel H."/>
            <person name="Tebo B.M."/>
        </authorList>
    </citation>
    <scope>NUCLEOTIDE SEQUENCE [LARGE SCALE GENOMIC DNA]</scope>
    <source>
        <strain evidence="2 3">WC8-2</strain>
    </source>
</reference>
<protein>
    <submittedName>
        <fullName evidence="2">Uncharacterized protein</fullName>
    </submittedName>
</protein>
<evidence type="ECO:0000313" key="2">
    <source>
        <dbReference type="EMBL" id="BDE08051.1"/>
    </source>
</evidence>
<gene>
    <name evidence="2" type="ORF">WPS_33270</name>
</gene>
<dbReference type="AlphaFoldDB" id="A0AAN2CBB1"/>
<organism evidence="2 3">
    <name type="scientific">Vulcanimicrobium alpinum</name>
    <dbReference type="NCBI Taxonomy" id="3016050"/>
    <lineage>
        <taxon>Bacteria</taxon>
        <taxon>Bacillati</taxon>
        <taxon>Vulcanimicrobiota</taxon>
        <taxon>Vulcanimicrobiia</taxon>
        <taxon>Vulcanimicrobiales</taxon>
        <taxon>Vulcanimicrobiaceae</taxon>
        <taxon>Vulcanimicrobium</taxon>
    </lineage>
</organism>
<proteinExistence type="predicted"/>
<name>A0AAN2CBB1_UNVUL</name>
<dbReference type="EMBL" id="AP025523">
    <property type="protein sequence ID" value="BDE08051.1"/>
    <property type="molecule type" value="Genomic_DNA"/>
</dbReference>
<keyword evidence="3" id="KW-1185">Reference proteome</keyword>
<feature type="region of interest" description="Disordered" evidence="1">
    <location>
        <begin position="100"/>
        <end position="119"/>
    </location>
</feature>
<evidence type="ECO:0000256" key="1">
    <source>
        <dbReference type="SAM" id="MobiDB-lite"/>
    </source>
</evidence>
<accession>A0AAN2CBB1</accession>
<evidence type="ECO:0000313" key="3">
    <source>
        <dbReference type="Proteomes" id="UP001317532"/>
    </source>
</evidence>
<sequence>MLAPVLLAAAVAVRTPAPSPTPSPTPQRLLGMIRAQFRTHRPPPPFETYTLTRKQLATNGYVDPVNSYTKHIWVRNADRAALTRLVFRDFARGDMTFDRPAFNEDRDPGPPTADVFEPAPLRKTLVSDVPTPEPSGIAPPIIGAVRGIFEFDYKVTAIETIGDELHLTIEPTRDVERNRLREIYCDKTTLELHKLVATDKLFTDSNPSRAQVFPVTFTITMGNVDGHPVVTSLHGIVGGGYHDDGKDVDYIFSDIKFPPSLPGWYFDPRSYAAHLQEAPL</sequence>
<dbReference type="RefSeq" id="WP_317995603.1">
    <property type="nucleotide sequence ID" value="NZ_AP025523.1"/>
</dbReference>
<dbReference type="Proteomes" id="UP001317532">
    <property type="component" value="Chromosome"/>
</dbReference>